<dbReference type="AlphaFoldDB" id="A0AB33HMG6"/>
<dbReference type="GO" id="GO:0006260">
    <property type="term" value="P:DNA replication"/>
    <property type="evidence" value="ECO:0007669"/>
    <property type="project" value="UniProtKB-KW"/>
</dbReference>
<dbReference type="GO" id="GO:0042026">
    <property type="term" value="P:protein refolding"/>
    <property type="evidence" value="ECO:0007669"/>
    <property type="project" value="TreeGrafter"/>
</dbReference>
<feature type="binding site" evidence="11">
    <location>
        <position position="168"/>
    </location>
    <ligand>
        <name>Zn(2+)</name>
        <dbReference type="ChEBI" id="CHEBI:29105"/>
        <label>1</label>
    </ligand>
</feature>
<name>A0AB33HMG6_MYCPM</name>
<dbReference type="Pfam" id="PF00684">
    <property type="entry name" value="DnaJ_CXXCXGXG"/>
    <property type="match status" value="1"/>
</dbReference>
<evidence type="ECO:0000256" key="11">
    <source>
        <dbReference type="HAMAP-Rule" id="MF_01152"/>
    </source>
</evidence>
<comment type="function">
    <text evidence="11">Participates actively in the response to hyperosmotic and heat shock by preventing the aggregation of stress-denatured proteins and by disaggregating proteins, also in an autonomous, DnaK-independent fashion. Unfolded proteins bind initially to DnaJ; upon interaction with the DnaJ-bound protein, DnaK hydrolyzes its bound ATP, resulting in the formation of a stable complex. GrpE releases ADP from DnaK; ATP binding to DnaK triggers the release of the substrate protein, thus completing the reaction cycle. Several rounds of ATP-dependent interactions between DnaJ, DnaK and GrpE are required for fully efficient folding. Also involved, together with DnaK and GrpE, in the DNA replication of plasmids through activation of initiation proteins.</text>
</comment>
<dbReference type="InterPro" id="IPR002939">
    <property type="entry name" value="DnaJ_C"/>
</dbReference>
<feature type="binding site" evidence="11">
    <location>
        <position position="226"/>
    </location>
    <ligand>
        <name>Zn(2+)</name>
        <dbReference type="ChEBI" id="CHEBI:29105"/>
        <label>1</label>
    </ligand>
</feature>
<dbReference type="InterPro" id="IPR036410">
    <property type="entry name" value="HSP_DnaJ_Cys-rich_dom_sf"/>
</dbReference>
<keyword evidence="7 11" id="KW-0346">Stress response</keyword>
<dbReference type="SMART" id="SM00271">
    <property type="entry name" value="DnaJ"/>
    <property type="match status" value="1"/>
</dbReference>
<feature type="binding site" evidence="11">
    <location>
        <position position="183"/>
    </location>
    <ligand>
        <name>Zn(2+)</name>
        <dbReference type="ChEBI" id="CHEBI:29105"/>
        <label>2</label>
    </ligand>
</feature>
<dbReference type="InterPro" id="IPR001305">
    <property type="entry name" value="HSP_DnaJ_Cys-rich_dom"/>
</dbReference>
<dbReference type="SUPFAM" id="SSF49493">
    <property type="entry name" value="HSP40/DnaJ peptide-binding domain"/>
    <property type="match status" value="2"/>
</dbReference>
<evidence type="ECO:0000313" key="15">
    <source>
        <dbReference type="EMBL" id="BAL21589.1"/>
    </source>
</evidence>
<dbReference type="EMBL" id="AP012303">
    <property type="protein sequence ID" value="BAL21589.1"/>
    <property type="molecule type" value="Genomic_DNA"/>
</dbReference>
<feature type="binding site" evidence="11">
    <location>
        <position position="223"/>
    </location>
    <ligand>
        <name>Zn(2+)</name>
        <dbReference type="ChEBI" id="CHEBI:29105"/>
        <label>1</label>
    </ligand>
</feature>
<dbReference type="GO" id="GO:0051082">
    <property type="term" value="F:unfolded protein binding"/>
    <property type="evidence" value="ECO:0007669"/>
    <property type="project" value="UniProtKB-UniRule"/>
</dbReference>
<sequence length="390" mass="43227">MAAGKRDYYEVLGVSRFATAQDIKRAFRKLAMQYHPDRHKGEGETVQKQNEEKFKEVNEAYEVLSDTEKRGMYDRFGHEGLNASGFHETGFNPFDIFNSVFGEGFSFDMDGGSPFDFIFSRGKKSRQNRVVLPYDLEIAVGVDISFFEMTNGCTRTIEYTKRVTCSACDGFGAEGGETGMVSCNSCEGNGFILKNQRSIFGTVQSQMLCQSCGGQGKQAKHKCKTCKGSKYKKVPTTKEIQIPAGIYHGDALVDDHGGNEFGGHVGKLVVHVGVLPSKIFKRVDHNVVANVLVDPMIAITGGKIELPTLEGIKEFNLRAGTKSGEQIVIPGGGIKFTKNFRKKAGDLIIIISYARPSEYSAPELRKLKEFIKPNQEVKQYLNALKNEYKS</sequence>
<dbReference type="Gene3D" id="2.10.230.10">
    <property type="entry name" value="Heat shock protein DnaJ, cysteine-rich domain"/>
    <property type="match status" value="1"/>
</dbReference>
<accession>A0AB33HMG6</accession>
<dbReference type="RefSeq" id="WP_014325289.1">
    <property type="nucleotide sequence ID" value="NC_016807.1"/>
</dbReference>
<feature type="zinc finger region" description="CR-type" evidence="12">
    <location>
        <begin position="152"/>
        <end position="235"/>
    </location>
</feature>
<dbReference type="PANTHER" id="PTHR43096">
    <property type="entry name" value="DNAJ HOMOLOG 1, MITOCHONDRIAL-RELATED"/>
    <property type="match status" value="1"/>
</dbReference>
<dbReference type="PANTHER" id="PTHR43096:SF48">
    <property type="entry name" value="CHAPERONE PROTEIN DNAJ"/>
    <property type="match status" value="1"/>
</dbReference>
<dbReference type="InterPro" id="IPR018253">
    <property type="entry name" value="DnaJ_domain_CS"/>
</dbReference>
<keyword evidence="8 11" id="KW-0143">Chaperone</keyword>
<evidence type="ECO:0000256" key="5">
    <source>
        <dbReference type="ARBA" id="ARBA00022771"/>
    </source>
</evidence>
<proteinExistence type="inferred from homology"/>
<dbReference type="PROSITE" id="PS51188">
    <property type="entry name" value="ZF_CR"/>
    <property type="match status" value="1"/>
</dbReference>
<feature type="binding site" evidence="11">
    <location>
        <position position="165"/>
    </location>
    <ligand>
        <name>Zn(2+)</name>
        <dbReference type="ChEBI" id="CHEBI:29105"/>
        <label>1</label>
    </ligand>
</feature>
<feature type="domain" description="CR-type" evidence="14">
    <location>
        <begin position="152"/>
        <end position="235"/>
    </location>
</feature>
<comment type="similarity">
    <text evidence="9 11">Belongs to the DnaJ family.</text>
</comment>
<evidence type="ECO:0000256" key="9">
    <source>
        <dbReference type="ARBA" id="ARBA00061004"/>
    </source>
</evidence>
<dbReference type="InterPro" id="IPR012724">
    <property type="entry name" value="DnaJ"/>
</dbReference>
<feature type="binding site" evidence="11">
    <location>
        <position position="212"/>
    </location>
    <ligand>
        <name>Zn(2+)</name>
        <dbReference type="ChEBI" id="CHEBI:29105"/>
        <label>2</label>
    </ligand>
</feature>
<keyword evidence="1 11" id="KW-0963">Cytoplasm</keyword>
<feature type="binding site" evidence="11">
    <location>
        <position position="186"/>
    </location>
    <ligand>
        <name>Zn(2+)</name>
        <dbReference type="ChEBI" id="CHEBI:29105"/>
        <label>2</label>
    </ligand>
</feature>
<dbReference type="InterPro" id="IPR001623">
    <property type="entry name" value="DnaJ_domain"/>
</dbReference>
<dbReference type="CDD" id="cd10747">
    <property type="entry name" value="DnaJ_C"/>
    <property type="match status" value="1"/>
</dbReference>
<dbReference type="KEGG" id="mpm:MPNA0210"/>
<comment type="subunit">
    <text evidence="11">Homodimer.</text>
</comment>
<evidence type="ECO:0000256" key="7">
    <source>
        <dbReference type="ARBA" id="ARBA00023016"/>
    </source>
</evidence>
<dbReference type="GO" id="GO:0008270">
    <property type="term" value="F:zinc ion binding"/>
    <property type="evidence" value="ECO:0007669"/>
    <property type="project" value="UniProtKB-UniRule"/>
</dbReference>
<dbReference type="GO" id="GO:0005737">
    <property type="term" value="C:cytoplasm"/>
    <property type="evidence" value="ECO:0007669"/>
    <property type="project" value="UniProtKB-SubCell"/>
</dbReference>
<keyword evidence="5 11" id="KW-0863">Zinc-finger</keyword>
<dbReference type="InterPro" id="IPR008971">
    <property type="entry name" value="HSP40/DnaJ_pept-bd"/>
</dbReference>
<feature type="domain" description="J" evidence="13">
    <location>
        <begin position="7"/>
        <end position="77"/>
    </location>
</feature>
<comment type="domain">
    <text evidence="11">The J domain is necessary and sufficient to stimulate DnaK ATPase activity. Zinc center 1 plays an important role in the autonomous, DnaK-independent chaperone activity of DnaJ. Zinc center 2 is essential for interaction with DnaK and for DnaJ activity.</text>
</comment>
<dbReference type="GO" id="GO:0031072">
    <property type="term" value="F:heat shock protein binding"/>
    <property type="evidence" value="ECO:0007669"/>
    <property type="project" value="InterPro"/>
</dbReference>
<dbReference type="Pfam" id="PF01556">
    <property type="entry name" value="DnaJ_C"/>
    <property type="match status" value="1"/>
</dbReference>
<dbReference type="SUPFAM" id="SSF57938">
    <property type="entry name" value="DnaJ/Hsp40 cysteine-rich domain"/>
    <property type="match status" value="1"/>
</dbReference>
<evidence type="ECO:0000313" key="16">
    <source>
        <dbReference type="Proteomes" id="UP000007105"/>
    </source>
</evidence>
<evidence type="ECO:0000256" key="12">
    <source>
        <dbReference type="PROSITE-ProRule" id="PRU00546"/>
    </source>
</evidence>
<evidence type="ECO:0000256" key="3">
    <source>
        <dbReference type="ARBA" id="ARBA00022723"/>
    </source>
</evidence>
<dbReference type="CDD" id="cd10719">
    <property type="entry name" value="DnaJ_zf"/>
    <property type="match status" value="1"/>
</dbReference>
<evidence type="ECO:0000256" key="6">
    <source>
        <dbReference type="ARBA" id="ARBA00022833"/>
    </source>
</evidence>
<keyword evidence="6 11" id="KW-0862">Zinc</keyword>
<dbReference type="Gene3D" id="1.10.287.110">
    <property type="entry name" value="DnaJ domain"/>
    <property type="match status" value="1"/>
</dbReference>
<evidence type="ECO:0000259" key="13">
    <source>
        <dbReference type="PROSITE" id="PS50076"/>
    </source>
</evidence>
<dbReference type="InterPro" id="IPR036869">
    <property type="entry name" value="J_dom_sf"/>
</dbReference>
<evidence type="ECO:0000256" key="1">
    <source>
        <dbReference type="ARBA" id="ARBA00022490"/>
    </source>
</evidence>
<evidence type="ECO:0000256" key="2">
    <source>
        <dbReference type="ARBA" id="ARBA00022705"/>
    </source>
</evidence>
<feature type="binding site" evidence="11">
    <location>
        <position position="209"/>
    </location>
    <ligand>
        <name>Zn(2+)</name>
        <dbReference type="ChEBI" id="CHEBI:29105"/>
        <label>2</label>
    </ligand>
</feature>
<dbReference type="SUPFAM" id="SSF46565">
    <property type="entry name" value="Chaperone J-domain"/>
    <property type="match status" value="1"/>
</dbReference>
<dbReference type="FunFam" id="2.10.230.10:FF:000002">
    <property type="entry name" value="Molecular chaperone DnaJ"/>
    <property type="match status" value="1"/>
</dbReference>
<comment type="subcellular location">
    <subcellularLocation>
        <location evidence="11">Cytoplasm</location>
    </subcellularLocation>
</comment>
<dbReference type="GO" id="GO:0005524">
    <property type="term" value="F:ATP binding"/>
    <property type="evidence" value="ECO:0007669"/>
    <property type="project" value="InterPro"/>
</dbReference>
<evidence type="ECO:0000256" key="8">
    <source>
        <dbReference type="ARBA" id="ARBA00023186"/>
    </source>
</evidence>
<protein>
    <recommendedName>
        <fullName evidence="10 11">Chaperone protein DnaJ</fullName>
    </recommendedName>
</protein>
<dbReference type="CDD" id="cd06257">
    <property type="entry name" value="DnaJ"/>
    <property type="match status" value="1"/>
</dbReference>
<gene>
    <name evidence="11 15" type="primary">dnaJ</name>
    <name evidence="15" type="ORF">MPNA0210</name>
</gene>
<organism evidence="15 16">
    <name type="scientific">Mycoplasmoides pneumoniae 309</name>
    <dbReference type="NCBI Taxonomy" id="1112856"/>
    <lineage>
        <taxon>Bacteria</taxon>
        <taxon>Bacillati</taxon>
        <taxon>Mycoplasmatota</taxon>
        <taxon>Mycoplasmoidales</taxon>
        <taxon>Mycoplasmoidaceae</taxon>
        <taxon>Mycoplasmoides</taxon>
    </lineage>
</organism>
<keyword evidence="3 11" id="KW-0479">Metal-binding</keyword>
<comment type="caution">
    <text evidence="11">Lacks conserved residue(s) required for the propagation of feature annotation.</text>
</comment>
<dbReference type="Gene3D" id="2.60.260.20">
    <property type="entry name" value="Urease metallochaperone UreE, N-terminal domain"/>
    <property type="match status" value="2"/>
</dbReference>
<dbReference type="Pfam" id="PF00226">
    <property type="entry name" value="DnaJ"/>
    <property type="match status" value="1"/>
</dbReference>
<dbReference type="GO" id="GO:0009408">
    <property type="term" value="P:response to heat"/>
    <property type="evidence" value="ECO:0007669"/>
    <property type="project" value="InterPro"/>
</dbReference>
<comment type="cofactor">
    <cofactor evidence="11">
        <name>Zn(2+)</name>
        <dbReference type="ChEBI" id="CHEBI:29105"/>
    </cofactor>
    <text evidence="11">Binds 2 Zn(2+) ions per monomer.</text>
</comment>
<reference evidence="16" key="1">
    <citation type="journal article" date="2012" name="J. Bacteriol.">
        <title>Complete genome sequence of Mycoplasma pneumoniae type 2a strain 309, isolated in Japan.</title>
        <authorList>
            <person name="Kenri T."/>
            <person name="Horino A."/>
            <person name="Matsui M."/>
            <person name="Sasaki Y."/>
            <person name="Suzuki S."/>
            <person name="Narita M."/>
            <person name="Ohya H."/>
            <person name="Okazaki N."/>
            <person name="Shibayama K."/>
        </authorList>
    </citation>
    <scope>NUCLEOTIDE SEQUENCE [LARGE SCALE GENOMIC DNA]</scope>
    <source>
        <strain evidence="16">309</strain>
    </source>
</reference>
<dbReference type="PROSITE" id="PS00636">
    <property type="entry name" value="DNAJ_1"/>
    <property type="match status" value="1"/>
</dbReference>
<evidence type="ECO:0000259" key="14">
    <source>
        <dbReference type="PROSITE" id="PS51188"/>
    </source>
</evidence>
<dbReference type="PROSITE" id="PS50076">
    <property type="entry name" value="DNAJ_2"/>
    <property type="match status" value="1"/>
</dbReference>
<evidence type="ECO:0000256" key="10">
    <source>
        <dbReference type="ARBA" id="ARBA00067609"/>
    </source>
</evidence>
<evidence type="ECO:0000256" key="4">
    <source>
        <dbReference type="ARBA" id="ARBA00022737"/>
    </source>
</evidence>
<dbReference type="PRINTS" id="PR00625">
    <property type="entry name" value="JDOMAIN"/>
</dbReference>
<keyword evidence="4 11" id="KW-0677">Repeat</keyword>
<keyword evidence="2 11" id="KW-0235">DNA replication</keyword>
<dbReference type="HAMAP" id="MF_01152">
    <property type="entry name" value="DnaJ"/>
    <property type="match status" value="1"/>
</dbReference>
<dbReference type="Proteomes" id="UP000007105">
    <property type="component" value="Chromosome"/>
</dbReference>